<dbReference type="Pfam" id="PF12706">
    <property type="entry name" value="Lactamase_B_2"/>
    <property type="match status" value="1"/>
</dbReference>
<evidence type="ECO:0000259" key="2">
    <source>
        <dbReference type="Pfam" id="PF12706"/>
    </source>
</evidence>
<proteinExistence type="predicted"/>
<dbReference type="VEuPathDB" id="FungiDB:MPH_13723"/>
<name>K2RXT3_MACPH</name>
<gene>
    <name evidence="3" type="ORF">MPH_13723</name>
</gene>
<evidence type="ECO:0000313" key="4">
    <source>
        <dbReference type="Proteomes" id="UP000007129"/>
    </source>
</evidence>
<dbReference type="SUPFAM" id="SSF56281">
    <property type="entry name" value="Metallo-hydrolase/oxidoreductase"/>
    <property type="match status" value="1"/>
</dbReference>
<feature type="non-terminal residue" evidence="3">
    <location>
        <position position="1"/>
    </location>
</feature>
<dbReference type="AlphaFoldDB" id="K2RXT3"/>
<dbReference type="Gene3D" id="3.60.15.10">
    <property type="entry name" value="Ribonuclease Z/Hydroxyacylglutathione hydrolase-like"/>
    <property type="match status" value="1"/>
</dbReference>
<dbReference type="InParanoid" id="K2RXT3"/>
<comment type="caution">
    <text evidence="3">The sequence shown here is derived from an EMBL/GenBank/DDBJ whole genome shotgun (WGS) entry which is preliminary data.</text>
</comment>
<dbReference type="PANTHER" id="PTHR43546">
    <property type="entry name" value="UPF0173 METAL-DEPENDENT HYDROLASE MJ1163-RELATED"/>
    <property type="match status" value="1"/>
</dbReference>
<dbReference type="OrthoDB" id="332863at2759"/>
<dbReference type="GO" id="GO:0016787">
    <property type="term" value="F:hydrolase activity"/>
    <property type="evidence" value="ECO:0007669"/>
    <property type="project" value="UniProtKB-KW"/>
</dbReference>
<protein>
    <recommendedName>
        <fullName evidence="2">Metallo-beta-lactamase domain-containing protein</fullName>
    </recommendedName>
</protein>
<sequence>LEGSIFFVISQASSLDPEKKLPVFLYIVRHERAGFSSSAIYVYSWHPFAVSIMTSPTFKSTLKITHVGTATAVLNIDGVNLLTDPFFSPAGTEFDVGIATLKNADGPALGLADLPPIDAVLLSHEDHPDNLDELGRKLLDGRKVLTTVDGAKNLQPRPGVRGLRPWETVPLVAGGKHFRITGTPCQHLPGGECTGFIIESDSFGSNEGLPNVIYFSGDTVYIDELTRIREKYHVTVALLNLGAAVAPLPNGPVQITMDGKQAARLFREIKADILVPMHFESWGHFTQFGKDLARVFEAEDIQDKVCWLTPGEEKEVI</sequence>
<dbReference type="PANTHER" id="PTHR43546:SF9">
    <property type="entry name" value="L-ASCORBATE-6-PHOSPHATE LACTONASE ULAG-RELATED"/>
    <property type="match status" value="1"/>
</dbReference>
<keyword evidence="1" id="KW-0378">Hydrolase</keyword>
<reference evidence="3 4" key="1">
    <citation type="journal article" date="2012" name="BMC Genomics">
        <title>Tools to kill: Genome of one of the most destructive plant pathogenic fungi Macrophomina phaseolina.</title>
        <authorList>
            <person name="Islam M.S."/>
            <person name="Haque M.S."/>
            <person name="Islam M.M."/>
            <person name="Emdad E.M."/>
            <person name="Halim A."/>
            <person name="Hossen Q.M.M."/>
            <person name="Hossain M.Z."/>
            <person name="Ahmed B."/>
            <person name="Rahim S."/>
            <person name="Rahman M.S."/>
            <person name="Alam M.M."/>
            <person name="Hou S."/>
            <person name="Wan X."/>
            <person name="Saito J.A."/>
            <person name="Alam M."/>
        </authorList>
    </citation>
    <scope>NUCLEOTIDE SEQUENCE [LARGE SCALE GENOMIC DNA]</scope>
    <source>
        <strain evidence="3 4">MS6</strain>
    </source>
</reference>
<dbReference type="eggNOG" id="ENOG502QU66">
    <property type="taxonomic scope" value="Eukaryota"/>
</dbReference>
<dbReference type="HOGENOM" id="CLU_051050_1_0_1"/>
<accession>K2RXT3</accession>
<dbReference type="InterPro" id="IPR036866">
    <property type="entry name" value="RibonucZ/Hydroxyglut_hydro"/>
</dbReference>
<evidence type="ECO:0000313" key="3">
    <source>
        <dbReference type="EMBL" id="EKG09265.1"/>
    </source>
</evidence>
<organism evidence="3 4">
    <name type="scientific">Macrophomina phaseolina (strain MS6)</name>
    <name type="common">Charcoal rot fungus</name>
    <dbReference type="NCBI Taxonomy" id="1126212"/>
    <lineage>
        <taxon>Eukaryota</taxon>
        <taxon>Fungi</taxon>
        <taxon>Dikarya</taxon>
        <taxon>Ascomycota</taxon>
        <taxon>Pezizomycotina</taxon>
        <taxon>Dothideomycetes</taxon>
        <taxon>Dothideomycetes incertae sedis</taxon>
        <taxon>Botryosphaeriales</taxon>
        <taxon>Botryosphaeriaceae</taxon>
        <taxon>Macrophomina</taxon>
    </lineage>
</organism>
<dbReference type="EMBL" id="AHHD01000731">
    <property type="protein sequence ID" value="EKG09265.1"/>
    <property type="molecule type" value="Genomic_DNA"/>
</dbReference>
<dbReference type="InterPro" id="IPR001279">
    <property type="entry name" value="Metallo-B-lactamas"/>
</dbReference>
<dbReference type="Proteomes" id="UP000007129">
    <property type="component" value="Unassembled WGS sequence"/>
</dbReference>
<dbReference type="InterPro" id="IPR050114">
    <property type="entry name" value="UPF0173_UPF0282_UlaG_hydrolase"/>
</dbReference>
<feature type="domain" description="Metallo-beta-lactamase" evidence="2">
    <location>
        <begin position="80"/>
        <end position="279"/>
    </location>
</feature>
<evidence type="ECO:0000256" key="1">
    <source>
        <dbReference type="ARBA" id="ARBA00022801"/>
    </source>
</evidence>